<dbReference type="PRINTS" id="PR00254">
    <property type="entry name" value="NICOTINICR"/>
</dbReference>
<keyword evidence="3 14" id="KW-0812">Transmembrane</keyword>
<feature type="region of interest" description="Disordered" evidence="15">
    <location>
        <begin position="357"/>
        <end position="378"/>
    </location>
</feature>
<dbReference type="Pfam" id="PF02932">
    <property type="entry name" value="Neur_chan_memb"/>
    <property type="match status" value="1"/>
</dbReference>
<evidence type="ECO:0000256" key="8">
    <source>
        <dbReference type="ARBA" id="ARBA00023157"/>
    </source>
</evidence>
<keyword evidence="9" id="KW-0675">Receptor</keyword>
<dbReference type="CDD" id="cd18989">
    <property type="entry name" value="LGIC_ECD_cation"/>
    <property type="match status" value="1"/>
</dbReference>
<dbReference type="InterPro" id="IPR006201">
    <property type="entry name" value="Neur_channel"/>
</dbReference>
<dbReference type="InterPro" id="IPR036734">
    <property type="entry name" value="Neur_chan_lig-bd_sf"/>
</dbReference>
<dbReference type="Gene3D" id="2.70.170.10">
    <property type="entry name" value="Neurotransmitter-gated ion-channel ligand-binding domain"/>
    <property type="match status" value="1"/>
</dbReference>
<proteinExistence type="inferred from homology"/>
<dbReference type="CDD" id="cd19051">
    <property type="entry name" value="LGIC_TM_cation"/>
    <property type="match status" value="1"/>
</dbReference>
<keyword evidence="12 14" id="KW-0407">Ion channel</keyword>
<evidence type="ECO:0000256" key="9">
    <source>
        <dbReference type="ARBA" id="ARBA00023170"/>
    </source>
</evidence>
<keyword evidence="19" id="KW-1185">Reference proteome</keyword>
<accession>A0A2T7P0M3</accession>
<name>A0A2T7P0M3_POMCA</name>
<dbReference type="InterPro" id="IPR018000">
    <property type="entry name" value="Neurotransmitter_ion_chnl_CS"/>
</dbReference>
<feature type="domain" description="Neurotransmitter-gated ion-channel transmembrane" evidence="17">
    <location>
        <begin position="237"/>
        <end position="317"/>
    </location>
</feature>
<keyword evidence="14" id="KW-0732">Signal</keyword>
<keyword evidence="4 14" id="KW-1133">Transmembrane helix</keyword>
<keyword evidence="2" id="KW-1003">Cell membrane</keyword>
<evidence type="ECO:0000256" key="10">
    <source>
        <dbReference type="ARBA" id="ARBA00023180"/>
    </source>
</evidence>
<feature type="compositionally biased region" description="Polar residues" evidence="15">
    <location>
        <begin position="369"/>
        <end position="378"/>
    </location>
</feature>
<evidence type="ECO:0000256" key="3">
    <source>
        <dbReference type="ARBA" id="ARBA00022692"/>
    </source>
</evidence>
<feature type="domain" description="Neurotransmitter-gated ion-channel ligand-binding" evidence="16">
    <location>
        <begin position="29"/>
        <end position="228"/>
    </location>
</feature>
<dbReference type="AlphaFoldDB" id="A0A2T7P0M3"/>
<dbReference type="InterPro" id="IPR036719">
    <property type="entry name" value="Neuro-gated_channel_TM_sf"/>
</dbReference>
<keyword evidence="8" id="KW-1015">Disulfide bond</keyword>
<feature type="transmembrane region" description="Helical" evidence="14">
    <location>
        <begin position="263"/>
        <end position="281"/>
    </location>
</feature>
<dbReference type="FunFam" id="2.70.170.10:FF:000028">
    <property type="entry name" value="AcetylCholine Receptor"/>
    <property type="match status" value="1"/>
</dbReference>
<comment type="similarity">
    <text evidence="14">Belongs to the ligand-gated ion channel (TC 1.A.9) family.</text>
</comment>
<keyword evidence="7 14" id="KW-0472">Membrane</keyword>
<dbReference type="InterPro" id="IPR006029">
    <property type="entry name" value="Neurotrans-gated_channel_TM"/>
</dbReference>
<gene>
    <name evidence="18" type="ORF">C0Q70_12087</name>
</gene>
<evidence type="ECO:0000256" key="15">
    <source>
        <dbReference type="SAM" id="MobiDB-lite"/>
    </source>
</evidence>
<dbReference type="Pfam" id="PF02931">
    <property type="entry name" value="Neur_chan_LBD"/>
    <property type="match status" value="1"/>
</dbReference>
<dbReference type="OrthoDB" id="6153337at2759"/>
<keyword evidence="10" id="KW-0325">Glycoprotein</keyword>
<dbReference type="PRINTS" id="PR00252">
    <property type="entry name" value="NRIONCHANNEL"/>
</dbReference>
<dbReference type="GO" id="GO:0045211">
    <property type="term" value="C:postsynaptic membrane"/>
    <property type="evidence" value="ECO:0007669"/>
    <property type="project" value="InterPro"/>
</dbReference>
<dbReference type="PANTHER" id="PTHR18945">
    <property type="entry name" value="NEUROTRANSMITTER GATED ION CHANNEL"/>
    <property type="match status" value="1"/>
</dbReference>
<dbReference type="Gene3D" id="1.20.58.390">
    <property type="entry name" value="Neurotransmitter-gated ion-channel transmembrane domain"/>
    <property type="match status" value="1"/>
</dbReference>
<dbReference type="InterPro" id="IPR038050">
    <property type="entry name" value="Neuro_actylchol_rec"/>
</dbReference>
<feature type="transmembrane region" description="Helical" evidence="14">
    <location>
        <begin position="231"/>
        <end position="251"/>
    </location>
</feature>
<keyword evidence="6 14" id="KW-0406">Ion transport</keyword>
<dbReference type="EMBL" id="PZQS01000007">
    <property type="protein sequence ID" value="PVD26939.1"/>
    <property type="molecule type" value="Genomic_DNA"/>
</dbReference>
<evidence type="ECO:0000256" key="13">
    <source>
        <dbReference type="ARBA" id="ARBA00034099"/>
    </source>
</evidence>
<evidence type="ECO:0000256" key="11">
    <source>
        <dbReference type="ARBA" id="ARBA00023286"/>
    </source>
</evidence>
<evidence type="ECO:0000256" key="2">
    <source>
        <dbReference type="ARBA" id="ARBA00022475"/>
    </source>
</evidence>
<dbReference type="PROSITE" id="PS00236">
    <property type="entry name" value="NEUROTR_ION_CHANNEL"/>
    <property type="match status" value="1"/>
</dbReference>
<evidence type="ECO:0000256" key="1">
    <source>
        <dbReference type="ARBA" id="ARBA00022448"/>
    </source>
</evidence>
<dbReference type="Proteomes" id="UP000245119">
    <property type="component" value="Linkage Group LG7"/>
</dbReference>
<comment type="caution">
    <text evidence="18">The sequence shown here is derived from an EMBL/GenBank/DDBJ whole genome shotgun (WGS) entry which is preliminary data.</text>
</comment>
<organism evidence="18 19">
    <name type="scientific">Pomacea canaliculata</name>
    <name type="common">Golden apple snail</name>
    <dbReference type="NCBI Taxonomy" id="400727"/>
    <lineage>
        <taxon>Eukaryota</taxon>
        <taxon>Metazoa</taxon>
        <taxon>Spiralia</taxon>
        <taxon>Lophotrochozoa</taxon>
        <taxon>Mollusca</taxon>
        <taxon>Gastropoda</taxon>
        <taxon>Caenogastropoda</taxon>
        <taxon>Architaenioglossa</taxon>
        <taxon>Ampullarioidea</taxon>
        <taxon>Ampullariidae</taxon>
        <taxon>Pomacea</taxon>
    </lineage>
</organism>
<dbReference type="GO" id="GO:0004888">
    <property type="term" value="F:transmembrane signaling receptor activity"/>
    <property type="evidence" value="ECO:0007669"/>
    <property type="project" value="InterPro"/>
</dbReference>
<keyword evidence="1 14" id="KW-0813">Transport</keyword>
<feature type="signal peptide" evidence="14">
    <location>
        <begin position="1"/>
        <end position="22"/>
    </location>
</feature>
<dbReference type="STRING" id="400727.A0A2T7P0M3"/>
<reference evidence="18 19" key="1">
    <citation type="submission" date="2018-04" db="EMBL/GenBank/DDBJ databases">
        <title>The genome of golden apple snail Pomacea canaliculata provides insight into stress tolerance and invasive adaptation.</title>
        <authorList>
            <person name="Liu C."/>
            <person name="Liu B."/>
            <person name="Ren Y."/>
            <person name="Zhang Y."/>
            <person name="Wang H."/>
            <person name="Li S."/>
            <person name="Jiang F."/>
            <person name="Yin L."/>
            <person name="Zhang G."/>
            <person name="Qian W."/>
            <person name="Fan W."/>
        </authorList>
    </citation>
    <scope>NUCLEOTIDE SEQUENCE [LARGE SCALE GENOMIC DNA]</scope>
    <source>
        <strain evidence="18">SZHN2017</strain>
        <tissue evidence="18">Muscle</tissue>
    </source>
</reference>
<evidence type="ECO:0000313" key="18">
    <source>
        <dbReference type="EMBL" id="PVD26939.1"/>
    </source>
</evidence>
<evidence type="ECO:0000259" key="17">
    <source>
        <dbReference type="Pfam" id="PF02932"/>
    </source>
</evidence>
<dbReference type="SUPFAM" id="SSF90112">
    <property type="entry name" value="Neurotransmitter-gated ion-channel transmembrane pore"/>
    <property type="match status" value="1"/>
</dbReference>
<keyword evidence="5" id="KW-0770">Synapse</keyword>
<evidence type="ECO:0000256" key="5">
    <source>
        <dbReference type="ARBA" id="ARBA00023018"/>
    </source>
</evidence>
<dbReference type="SUPFAM" id="SSF63712">
    <property type="entry name" value="Nicotinic receptor ligand binding domain-like"/>
    <property type="match status" value="1"/>
</dbReference>
<feature type="transmembrane region" description="Helical" evidence="14">
    <location>
        <begin position="287"/>
        <end position="305"/>
    </location>
</feature>
<evidence type="ECO:0000256" key="12">
    <source>
        <dbReference type="ARBA" id="ARBA00023303"/>
    </source>
</evidence>
<evidence type="ECO:0000313" key="19">
    <source>
        <dbReference type="Proteomes" id="UP000245119"/>
    </source>
</evidence>
<keyword evidence="11" id="KW-1071">Ligand-gated ion channel</keyword>
<dbReference type="InterPro" id="IPR006202">
    <property type="entry name" value="Neur_chan_lig-bd"/>
</dbReference>
<evidence type="ECO:0008006" key="20">
    <source>
        <dbReference type="Google" id="ProtNLM"/>
    </source>
</evidence>
<protein>
    <recommendedName>
        <fullName evidence="20">Neurotransmitter-gated ion-channel ligand-binding domain-containing protein</fullName>
    </recommendedName>
</protein>
<evidence type="ECO:0000256" key="4">
    <source>
        <dbReference type="ARBA" id="ARBA00022989"/>
    </source>
</evidence>
<evidence type="ECO:0000256" key="14">
    <source>
        <dbReference type="RuleBase" id="RU000687"/>
    </source>
</evidence>
<sequence length="425" mass="47779">MQGRVYFFCALALFSMVTRGQAMVREDFKRLTDVLFKDYKKDFRPVSNDTGPTSVDLVFSLFSIVDIDEQDQRMKTSAMLKMTWVDEYLSWDPTNYSNINSILVKQSSIWLPDIVVGNTVTTQTYLGYDNLQVRVWSNGTVNWHPMAVFDTSCDIDVTYYPFDTQVCHIVFISSVSYTSELRVLFNQSHRIDMDRFTSDSIWKIIDKSASAENSENINIKISLQLKRRSTYFVLNIFIPILLLAMTSPMPFALPADSGERMSVSVTLLLAFTVYLTIIDNAMPQSSVQLSLLTLYVLLMLGLNALRKRTSKIILYLQQLMLRAKAKIKSTKVEAKIHQPNKPIVAVEKGKITVSETTDISPADDDHSGPSGNASTSSKVCPITGQQAGETLSVFFFIIFFLYSVGSTFIFFIAVVGGGARQEARG</sequence>
<evidence type="ECO:0000256" key="6">
    <source>
        <dbReference type="ARBA" id="ARBA00023065"/>
    </source>
</evidence>
<comment type="subcellular location">
    <subcellularLocation>
        <location evidence="13">Synaptic cell membrane</location>
        <topology evidence="13">Multi-pass membrane protein</topology>
    </subcellularLocation>
</comment>
<feature type="chain" id="PRO_5022253684" description="Neurotransmitter-gated ion-channel ligand-binding domain-containing protein" evidence="14">
    <location>
        <begin position="23"/>
        <end position="425"/>
    </location>
</feature>
<feature type="transmembrane region" description="Helical" evidence="14">
    <location>
        <begin position="393"/>
        <end position="415"/>
    </location>
</feature>
<dbReference type="GO" id="GO:0022848">
    <property type="term" value="F:acetylcholine-gated monoatomic cation-selective channel activity"/>
    <property type="evidence" value="ECO:0007669"/>
    <property type="project" value="InterPro"/>
</dbReference>
<evidence type="ECO:0000259" key="16">
    <source>
        <dbReference type="Pfam" id="PF02931"/>
    </source>
</evidence>
<evidence type="ECO:0000256" key="7">
    <source>
        <dbReference type="ARBA" id="ARBA00023136"/>
    </source>
</evidence>
<dbReference type="InterPro" id="IPR002394">
    <property type="entry name" value="Nicotinic_acetylcholine_rcpt"/>
</dbReference>